<proteinExistence type="predicted"/>
<evidence type="ECO:0008006" key="3">
    <source>
        <dbReference type="Google" id="ProtNLM"/>
    </source>
</evidence>
<dbReference type="Proteomes" id="UP000735302">
    <property type="component" value="Unassembled WGS sequence"/>
</dbReference>
<dbReference type="AlphaFoldDB" id="A0AAV4BI43"/>
<protein>
    <recommendedName>
        <fullName evidence="3">Secreted protein</fullName>
    </recommendedName>
</protein>
<gene>
    <name evidence="1" type="ORF">PoB_004551700</name>
</gene>
<comment type="caution">
    <text evidence="1">The sequence shown here is derived from an EMBL/GenBank/DDBJ whole genome shotgun (WGS) entry which is preliminary data.</text>
</comment>
<keyword evidence="2" id="KW-1185">Reference proteome</keyword>
<evidence type="ECO:0000313" key="1">
    <source>
        <dbReference type="EMBL" id="GFO19012.1"/>
    </source>
</evidence>
<name>A0AAV4BI43_9GAST</name>
<evidence type="ECO:0000313" key="2">
    <source>
        <dbReference type="Proteomes" id="UP000735302"/>
    </source>
</evidence>
<sequence length="89" mass="10827">MRFYRLKPRIKVIAMRHWDRHSTDVHLACPYLIMILVCFLHNFAAREQQQQQQQQQRRRSARMLKNVAIGERWKSINYIRNSSTCIVLE</sequence>
<accession>A0AAV4BI43</accession>
<dbReference type="EMBL" id="BLXT01004995">
    <property type="protein sequence ID" value="GFO19012.1"/>
    <property type="molecule type" value="Genomic_DNA"/>
</dbReference>
<reference evidence="1 2" key="1">
    <citation type="journal article" date="2021" name="Elife">
        <title>Chloroplast acquisition without the gene transfer in kleptoplastic sea slugs, Plakobranchus ocellatus.</title>
        <authorList>
            <person name="Maeda T."/>
            <person name="Takahashi S."/>
            <person name="Yoshida T."/>
            <person name="Shimamura S."/>
            <person name="Takaki Y."/>
            <person name="Nagai Y."/>
            <person name="Toyoda A."/>
            <person name="Suzuki Y."/>
            <person name="Arimoto A."/>
            <person name="Ishii H."/>
            <person name="Satoh N."/>
            <person name="Nishiyama T."/>
            <person name="Hasebe M."/>
            <person name="Maruyama T."/>
            <person name="Minagawa J."/>
            <person name="Obokata J."/>
            <person name="Shigenobu S."/>
        </authorList>
    </citation>
    <scope>NUCLEOTIDE SEQUENCE [LARGE SCALE GENOMIC DNA]</scope>
</reference>
<organism evidence="1 2">
    <name type="scientific">Plakobranchus ocellatus</name>
    <dbReference type="NCBI Taxonomy" id="259542"/>
    <lineage>
        <taxon>Eukaryota</taxon>
        <taxon>Metazoa</taxon>
        <taxon>Spiralia</taxon>
        <taxon>Lophotrochozoa</taxon>
        <taxon>Mollusca</taxon>
        <taxon>Gastropoda</taxon>
        <taxon>Heterobranchia</taxon>
        <taxon>Euthyneura</taxon>
        <taxon>Panpulmonata</taxon>
        <taxon>Sacoglossa</taxon>
        <taxon>Placobranchoidea</taxon>
        <taxon>Plakobranchidae</taxon>
        <taxon>Plakobranchus</taxon>
    </lineage>
</organism>